<keyword evidence="5" id="KW-1185">Reference proteome</keyword>
<evidence type="ECO:0000313" key="5">
    <source>
        <dbReference type="Proteomes" id="UP000184447"/>
    </source>
</evidence>
<gene>
    <name evidence="4" type="ORF">SAMN02745207_00573</name>
</gene>
<feature type="domain" description="NodB homology" evidence="3">
    <location>
        <begin position="54"/>
        <end position="251"/>
    </location>
</feature>
<dbReference type="RefSeq" id="WP_084133371.1">
    <property type="nucleotide sequence ID" value="NZ_FQXM01000003.1"/>
</dbReference>
<dbReference type="GO" id="GO:0016810">
    <property type="term" value="F:hydrolase activity, acting on carbon-nitrogen (but not peptide) bonds"/>
    <property type="evidence" value="ECO:0007669"/>
    <property type="project" value="InterPro"/>
</dbReference>
<keyword evidence="2" id="KW-0812">Transmembrane</keyword>
<accession>A0A1M5RJW0</accession>
<dbReference type="InterPro" id="IPR011330">
    <property type="entry name" value="Glyco_hydro/deAcase_b/a-brl"/>
</dbReference>
<name>A0A1M5RJW0_9CLOT</name>
<dbReference type="PROSITE" id="PS51677">
    <property type="entry name" value="NODB"/>
    <property type="match status" value="1"/>
</dbReference>
<proteinExistence type="predicted"/>
<dbReference type="OrthoDB" id="258610at2"/>
<dbReference type="Gene3D" id="3.20.20.370">
    <property type="entry name" value="Glycoside hydrolase/deacetylase"/>
    <property type="match status" value="1"/>
</dbReference>
<evidence type="ECO:0000256" key="2">
    <source>
        <dbReference type="SAM" id="Phobius"/>
    </source>
</evidence>
<dbReference type="Proteomes" id="UP000184447">
    <property type="component" value="Unassembled WGS sequence"/>
</dbReference>
<sequence length="276" mass="32287">MNNRYKRIARIKKRIGICYIFLLASIMFLHVTINAVPTIYSSMEEEKEVKENSKKVYITFDDGPSINNTRNIIKILNDNNVKASFFIVGNKAEEYPDIVKELSENNMCIASHTYSHVYEEVFKNLECYKNDLQKCNESIENIIEKAPVQYIRIPGGINNSSSNKNIMEGILNYLNQNNVNYVGWNICSNDALGRNIPSYKLMSNIKTQTEKIENKTNCLVVLMHDSYYKKTTVEVLPEIIQYYKDKGYEFRTFNDITSKEYEELFNEKLINKQYFK</sequence>
<dbReference type="InterPro" id="IPR050248">
    <property type="entry name" value="Polysacc_deacetylase_ArnD"/>
</dbReference>
<dbReference type="Pfam" id="PF01522">
    <property type="entry name" value="Polysacc_deac_1"/>
    <property type="match status" value="1"/>
</dbReference>
<dbReference type="GO" id="GO:0005975">
    <property type="term" value="P:carbohydrate metabolic process"/>
    <property type="evidence" value="ECO:0007669"/>
    <property type="project" value="InterPro"/>
</dbReference>
<dbReference type="STRING" id="1121316.SAMN02745207_00573"/>
<dbReference type="EMBL" id="FQXM01000003">
    <property type="protein sequence ID" value="SHH26531.1"/>
    <property type="molecule type" value="Genomic_DNA"/>
</dbReference>
<keyword evidence="2" id="KW-1133">Transmembrane helix</keyword>
<dbReference type="SUPFAM" id="SSF88713">
    <property type="entry name" value="Glycoside hydrolase/deacetylase"/>
    <property type="match status" value="1"/>
</dbReference>
<organism evidence="4 5">
    <name type="scientific">Clostridium grantii DSM 8605</name>
    <dbReference type="NCBI Taxonomy" id="1121316"/>
    <lineage>
        <taxon>Bacteria</taxon>
        <taxon>Bacillati</taxon>
        <taxon>Bacillota</taxon>
        <taxon>Clostridia</taxon>
        <taxon>Eubacteriales</taxon>
        <taxon>Clostridiaceae</taxon>
        <taxon>Clostridium</taxon>
    </lineage>
</organism>
<dbReference type="PANTHER" id="PTHR10587:SF125">
    <property type="entry name" value="POLYSACCHARIDE DEACETYLASE YHEN-RELATED"/>
    <property type="match status" value="1"/>
</dbReference>
<evidence type="ECO:0000313" key="4">
    <source>
        <dbReference type="EMBL" id="SHH26531.1"/>
    </source>
</evidence>
<protein>
    <submittedName>
        <fullName evidence="4">Peptidoglycan/xylan/chitin deacetylase, PgdA/CDA1 family</fullName>
    </submittedName>
</protein>
<evidence type="ECO:0000259" key="3">
    <source>
        <dbReference type="PROSITE" id="PS51677"/>
    </source>
</evidence>
<dbReference type="CDD" id="cd10944">
    <property type="entry name" value="CE4_SmPgdA_like"/>
    <property type="match status" value="1"/>
</dbReference>
<feature type="transmembrane region" description="Helical" evidence="2">
    <location>
        <begin position="20"/>
        <end position="40"/>
    </location>
</feature>
<evidence type="ECO:0000256" key="1">
    <source>
        <dbReference type="SAM" id="Coils"/>
    </source>
</evidence>
<dbReference type="InterPro" id="IPR002509">
    <property type="entry name" value="NODB_dom"/>
</dbReference>
<dbReference type="AlphaFoldDB" id="A0A1M5RJW0"/>
<feature type="coiled-coil region" evidence="1">
    <location>
        <begin position="118"/>
        <end position="145"/>
    </location>
</feature>
<dbReference type="PANTHER" id="PTHR10587">
    <property type="entry name" value="GLYCOSYL TRANSFERASE-RELATED"/>
    <property type="match status" value="1"/>
</dbReference>
<reference evidence="4 5" key="1">
    <citation type="submission" date="2016-11" db="EMBL/GenBank/DDBJ databases">
        <authorList>
            <person name="Jaros S."/>
            <person name="Januszkiewicz K."/>
            <person name="Wedrychowicz H."/>
        </authorList>
    </citation>
    <scope>NUCLEOTIDE SEQUENCE [LARGE SCALE GENOMIC DNA]</scope>
    <source>
        <strain evidence="4 5">DSM 8605</strain>
    </source>
</reference>
<keyword evidence="2" id="KW-0472">Membrane</keyword>
<keyword evidence="1" id="KW-0175">Coiled coil</keyword>